<dbReference type="AlphaFoldDB" id="A0A517M1J2"/>
<gene>
    <name evidence="1" type="ORF">EC9_29390</name>
</gene>
<sequence length="102" mass="11567">MLIPRKTLQAVGFLDPIFRAPGWAADVDYSHRVQGEGLELYVSHRAMLWHHAGCGGLSATEIYGDRRKRVARGLRQAKEDLETKYSPSWREVLPMPSNAYGR</sequence>
<keyword evidence="2" id="KW-1185">Reference proteome</keyword>
<dbReference type="KEGG" id="ruv:EC9_29390"/>
<protein>
    <submittedName>
        <fullName evidence="1">Uncharacterized protein</fullName>
    </submittedName>
</protein>
<evidence type="ECO:0000313" key="2">
    <source>
        <dbReference type="Proteomes" id="UP000319557"/>
    </source>
</evidence>
<dbReference type="Proteomes" id="UP000319557">
    <property type="component" value="Chromosome"/>
</dbReference>
<evidence type="ECO:0000313" key="1">
    <source>
        <dbReference type="EMBL" id="QDS88745.1"/>
    </source>
</evidence>
<organism evidence="1 2">
    <name type="scientific">Rosistilla ulvae</name>
    <dbReference type="NCBI Taxonomy" id="1930277"/>
    <lineage>
        <taxon>Bacteria</taxon>
        <taxon>Pseudomonadati</taxon>
        <taxon>Planctomycetota</taxon>
        <taxon>Planctomycetia</taxon>
        <taxon>Pirellulales</taxon>
        <taxon>Pirellulaceae</taxon>
        <taxon>Rosistilla</taxon>
    </lineage>
</organism>
<proteinExistence type="predicted"/>
<dbReference type="EMBL" id="CP036261">
    <property type="protein sequence ID" value="QDS88745.1"/>
    <property type="molecule type" value="Genomic_DNA"/>
</dbReference>
<dbReference type="InterPro" id="IPR029044">
    <property type="entry name" value="Nucleotide-diphossugar_trans"/>
</dbReference>
<reference evidence="1 2" key="1">
    <citation type="submission" date="2019-02" db="EMBL/GenBank/DDBJ databases">
        <title>Deep-cultivation of Planctomycetes and their phenomic and genomic characterization uncovers novel biology.</title>
        <authorList>
            <person name="Wiegand S."/>
            <person name="Jogler M."/>
            <person name="Boedeker C."/>
            <person name="Pinto D."/>
            <person name="Vollmers J."/>
            <person name="Rivas-Marin E."/>
            <person name="Kohn T."/>
            <person name="Peeters S.H."/>
            <person name="Heuer A."/>
            <person name="Rast P."/>
            <person name="Oberbeckmann S."/>
            <person name="Bunk B."/>
            <person name="Jeske O."/>
            <person name="Meyerdierks A."/>
            <person name="Storesund J.E."/>
            <person name="Kallscheuer N."/>
            <person name="Luecker S."/>
            <person name="Lage O.M."/>
            <person name="Pohl T."/>
            <person name="Merkel B.J."/>
            <person name="Hornburger P."/>
            <person name="Mueller R.-W."/>
            <person name="Bruemmer F."/>
            <person name="Labrenz M."/>
            <person name="Spormann A.M."/>
            <person name="Op den Camp H."/>
            <person name="Overmann J."/>
            <person name="Amann R."/>
            <person name="Jetten M.S.M."/>
            <person name="Mascher T."/>
            <person name="Medema M.H."/>
            <person name="Devos D.P."/>
            <person name="Kaster A.-K."/>
            <person name="Ovreas L."/>
            <person name="Rohde M."/>
            <person name="Galperin M.Y."/>
            <person name="Jogler C."/>
        </authorList>
    </citation>
    <scope>NUCLEOTIDE SEQUENCE [LARGE SCALE GENOMIC DNA]</scope>
    <source>
        <strain evidence="1 2">EC9</strain>
    </source>
</reference>
<accession>A0A517M1J2</accession>
<name>A0A517M1J2_9BACT</name>
<dbReference type="Gene3D" id="3.90.550.10">
    <property type="entry name" value="Spore Coat Polysaccharide Biosynthesis Protein SpsA, Chain A"/>
    <property type="match status" value="1"/>
</dbReference>
<dbReference type="SUPFAM" id="SSF53448">
    <property type="entry name" value="Nucleotide-diphospho-sugar transferases"/>
    <property type="match status" value="1"/>
</dbReference>